<proteinExistence type="predicted"/>
<dbReference type="AlphaFoldDB" id="A0A6M3KFJ5"/>
<sequence length="81" mass="9261">MIAIDQLGNTILPLMPWPFTWPGVGYPDETISSTLGKLKKKHGGEIPWRWFFARFIDWGLEKIDPNHSLDAIEPDEGEPIE</sequence>
<accession>A0A6M3KFJ5</accession>
<evidence type="ECO:0000313" key="1">
    <source>
        <dbReference type="EMBL" id="QJA80696.1"/>
    </source>
</evidence>
<protein>
    <submittedName>
        <fullName evidence="1">Uncharacterized protein</fullName>
    </submittedName>
</protein>
<dbReference type="EMBL" id="MT142432">
    <property type="protein sequence ID" value="QJA80696.1"/>
    <property type="molecule type" value="Genomic_DNA"/>
</dbReference>
<name>A0A6M3KFJ5_9ZZZZ</name>
<gene>
    <name evidence="1" type="ORF">MM415A00670_0005</name>
</gene>
<reference evidence="1" key="1">
    <citation type="submission" date="2020-03" db="EMBL/GenBank/DDBJ databases">
        <title>The deep terrestrial virosphere.</title>
        <authorList>
            <person name="Holmfeldt K."/>
            <person name="Nilsson E."/>
            <person name="Simone D."/>
            <person name="Lopez-Fernandez M."/>
            <person name="Wu X."/>
            <person name="de Brujin I."/>
            <person name="Lundin D."/>
            <person name="Andersson A."/>
            <person name="Bertilsson S."/>
            <person name="Dopson M."/>
        </authorList>
    </citation>
    <scope>NUCLEOTIDE SEQUENCE</scope>
    <source>
        <strain evidence="1">MM415A00670</strain>
    </source>
</reference>
<organism evidence="1">
    <name type="scientific">viral metagenome</name>
    <dbReference type="NCBI Taxonomy" id="1070528"/>
    <lineage>
        <taxon>unclassified sequences</taxon>
        <taxon>metagenomes</taxon>
        <taxon>organismal metagenomes</taxon>
    </lineage>
</organism>